<protein>
    <submittedName>
        <fullName evidence="2">Putative salK</fullName>
    </submittedName>
</protein>
<organism evidence="2">
    <name type="scientific">Mycobacterium xenopi 4042</name>
    <dbReference type="NCBI Taxonomy" id="1299334"/>
    <lineage>
        <taxon>Bacteria</taxon>
        <taxon>Bacillati</taxon>
        <taxon>Actinomycetota</taxon>
        <taxon>Actinomycetes</taxon>
        <taxon>Mycobacteriales</taxon>
        <taxon>Mycobacteriaceae</taxon>
        <taxon>Mycobacterium</taxon>
    </lineage>
</organism>
<feature type="region of interest" description="Disordered" evidence="1">
    <location>
        <begin position="1"/>
        <end position="22"/>
    </location>
</feature>
<dbReference type="InterPro" id="IPR054058">
    <property type="entry name" value="HTH_67"/>
</dbReference>
<dbReference type="AlphaFoldDB" id="X7YK58"/>
<dbReference type="PATRIC" id="fig|1299334.3.peg.10019"/>
<accession>X7YK58</accession>
<name>X7YK58_MYCXE</name>
<evidence type="ECO:0000256" key="1">
    <source>
        <dbReference type="SAM" id="MobiDB-lite"/>
    </source>
</evidence>
<gene>
    <name evidence="2" type="ORF">I553_0434</name>
</gene>
<comment type="caution">
    <text evidence="2">The sequence shown here is derived from an EMBL/GenBank/DDBJ whole genome shotgun (WGS) entry which is preliminary data.</text>
</comment>
<reference evidence="2" key="1">
    <citation type="submission" date="2014-01" db="EMBL/GenBank/DDBJ databases">
        <authorList>
            <person name="Brown-Elliot B."/>
            <person name="Wallace R."/>
            <person name="Lenaerts A."/>
            <person name="Ordway D."/>
            <person name="DeGroote M.A."/>
            <person name="Parker T."/>
            <person name="Sizemore C."/>
            <person name="Tallon L.J."/>
            <person name="Sadzewicz L.K."/>
            <person name="Sengamalay N."/>
            <person name="Fraser C.M."/>
            <person name="Hine E."/>
            <person name="Shefchek K.A."/>
            <person name="Das S.P."/>
            <person name="Tettelin H."/>
        </authorList>
    </citation>
    <scope>NUCLEOTIDE SEQUENCE [LARGE SCALE GENOMIC DNA]</scope>
    <source>
        <strain evidence="2">4042</strain>
    </source>
</reference>
<dbReference type="NCBIfam" id="NF047719">
    <property type="entry name" value="SCO6745_fam_HTH"/>
    <property type="match status" value="1"/>
</dbReference>
<evidence type="ECO:0000313" key="2">
    <source>
        <dbReference type="EMBL" id="EUA06898.1"/>
    </source>
</evidence>
<proteinExistence type="predicted"/>
<sequence>MRSPTSRPRRGQRSTDSGIEDSGWATSPLDRLRWARAPQVVTAVFYNFAPWRVAKALPAAWEIADPQLALRARETSAVAALRRYGVTDDENVRTAAQLAAKAVQHAPVDGRPLFAANLALPWPAEPLAALWHATTLLREHRGDGHVAVLAAAGSPAGSPMWCMRRPVRYPGITLRAPVITTTPSGAVAKTAWPRVACSLPTGR</sequence>
<dbReference type="Pfam" id="PF21863">
    <property type="entry name" value="HTH_67"/>
    <property type="match status" value="1"/>
</dbReference>
<dbReference type="EMBL" id="JAOB01000093">
    <property type="protein sequence ID" value="EUA06898.1"/>
    <property type="molecule type" value="Genomic_DNA"/>
</dbReference>